<feature type="compositionally biased region" description="Basic and acidic residues" evidence="1">
    <location>
        <begin position="71"/>
        <end position="81"/>
    </location>
</feature>
<dbReference type="EMBL" id="JBHUHP010000010">
    <property type="protein sequence ID" value="MFD2092319.1"/>
    <property type="molecule type" value="Genomic_DNA"/>
</dbReference>
<dbReference type="InterPro" id="IPR013078">
    <property type="entry name" value="His_Pase_superF_clade-1"/>
</dbReference>
<evidence type="ECO:0000313" key="2">
    <source>
        <dbReference type="EMBL" id="MFD2092319.1"/>
    </source>
</evidence>
<dbReference type="InterPro" id="IPR029033">
    <property type="entry name" value="His_PPase_superfam"/>
</dbReference>
<dbReference type="Proteomes" id="UP001597402">
    <property type="component" value="Unassembled WGS sequence"/>
</dbReference>
<dbReference type="RefSeq" id="WP_376875969.1">
    <property type="nucleotide sequence ID" value="NZ_JBHUHP010000010.1"/>
</dbReference>
<gene>
    <name evidence="2" type="ORF">ACFSHS_12130</name>
</gene>
<evidence type="ECO:0000313" key="3">
    <source>
        <dbReference type="Proteomes" id="UP001597402"/>
    </source>
</evidence>
<sequence>MRVFFITHPEVAVRPDVPVPQWALSPAGRARLEHLLAQPWVPALTSVVSSAERKAVETAESLAARAAAPRTVDEALHENDRSGTGYLPPAEFEAVADQFFARPRESIRGWERAVDAQRRIVAAAERAVSRATGDLAIVSHGGVGTLLLCHLLGVPIDRRHDQPGQGSYFRFDADSRRVVHGWRRLDGPTATS</sequence>
<evidence type="ECO:0000256" key="1">
    <source>
        <dbReference type="SAM" id="MobiDB-lite"/>
    </source>
</evidence>
<dbReference type="SUPFAM" id="SSF53254">
    <property type="entry name" value="Phosphoglycerate mutase-like"/>
    <property type="match status" value="1"/>
</dbReference>
<organism evidence="2 3">
    <name type="scientific">Blastococcus deserti</name>
    <dbReference type="NCBI Taxonomy" id="2259033"/>
    <lineage>
        <taxon>Bacteria</taxon>
        <taxon>Bacillati</taxon>
        <taxon>Actinomycetota</taxon>
        <taxon>Actinomycetes</taxon>
        <taxon>Geodermatophilales</taxon>
        <taxon>Geodermatophilaceae</taxon>
        <taxon>Blastococcus</taxon>
    </lineage>
</organism>
<keyword evidence="3" id="KW-1185">Reference proteome</keyword>
<accession>A0ABW4XBS1</accession>
<dbReference type="Gene3D" id="3.40.50.1240">
    <property type="entry name" value="Phosphoglycerate mutase-like"/>
    <property type="match status" value="1"/>
</dbReference>
<feature type="region of interest" description="Disordered" evidence="1">
    <location>
        <begin position="67"/>
        <end position="87"/>
    </location>
</feature>
<protein>
    <submittedName>
        <fullName evidence="2">Histidine phosphatase family protein</fullName>
    </submittedName>
</protein>
<proteinExistence type="predicted"/>
<name>A0ABW4XBS1_9ACTN</name>
<reference evidence="3" key="1">
    <citation type="journal article" date="2019" name="Int. J. Syst. Evol. Microbiol.">
        <title>The Global Catalogue of Microorganisms (GCM) 10K type strain sequencing project: providing services to taxonomists for standard genome sequencing and annotation.</title>
        <authorList>
            <consortium name="The Broad Institute Genomics Platform"/>
            <consortium name="The Broad Institute Genome Sequencing Center for Infectious Disease"/>
            <person name="Wu L."/>
            <person name="Ma J."/>
        </authorList>
    </citation>
    <scope>NUCLEOTIDE SEQUENCE [LARGE SCALE GENOMIC DNA]</scope>
    <source>
        <strain evidence="3">JCM 3338</strain>
    </source>
</reference>
<dbReference type="Pfam" id="PF00300">
    <property type="entry name" value="His_Phos_1"/>
    <property type="match status" value="1"/>
</dbReference>
<comment type="caution">
    <text evidence="2">The sequence shown here is derived from an EMBL/GenBank/DDBJ whole genome shotgun (WGS) entry which is preliminary data.</text>
</comment>